<feature type="domain" description="Enoyl reductase (ER)" evidence="1">
    <location>
        <begin position="10"/>
        <end position="320"/>
    </location>
</feature>
<dbReference type="InterPro" id="IPR011032">
    <property type="entry name" value="GroES-like_sf"/>
</dbReference>
<dbReference type="RefSeq" id="WP_048862586.1">
    <property type="nucleotide sequence ID" value="NZ_BANB01000653.1"/>
</dbReference>
<dbReference type="PANTHER" id="PTHR43677">
    <property type="entry name" value="SHORT-CHAIN DEHYDROGENASE/REDUCTASE"/>
    <property type="match status" value="1"/>
</dbReference>
<proteinExistence type="predicted"/>
<dbReference type="InterPro" id="IPR013149">
    <property type="entry name" value="ADH-like_C"/>
</dbReference>
<dbReference type="Pfam" id="PF00107">
    <property type="entry name" value="ADH_zinc_N"/>
    <property type="match status" value="1"/>
</dbReference>
<dbReference type="Gene3D" id="3.40.50.720">
    <property type="entry name" value="NAD(P)-binding Rossmann-like Domain"/>
    <property type="match status" value="1"/>
</dbReference>
<dbReference type="CDD" id="cd08241">
    <property type="entry name" value="QOR1"/>
    <property type="match status" value="1"/>
</dbReference>
<evidence type="ECO:0000259" key="1">
    <source>
        <dbReference type="SMART" id="SM00829"/>
    </source>
</evidence>
<accession>A0A0D6PAC7</accession>
<name>A0A0D6PAC7_9PROT</name>
<dbReference type="SUPFAM" id="SSF51735">
    <property type="entry name" value="NAD(P)-binding Rossmann-fold domains"/>
    <property type="match status" value="1"/>
</dbReference>
<dbReference type="SUPFAM" id="SSF50129">
    <property type="entry name" value="GroES-like"/>
    <property type="match status" value="1"/>
</dbReference>
<evidence type="ECO:0000313" key="2">
    <source>
        <dbReference type="EMBL" id="GAN78148.1"/>
    </source>
</evidence>
<dbReference type="Proteomes" id="UP000032680">
    <property type="component" value="Unassembled WGS sequence"/>
</dbReference>
<gene>
    <name evidence="2" type="ORF">Asru_0653_05</name>
</gene>
<dbReference type="SMART" id="SM00829">
    <property type="entry name" value="PKS_ER"/>
    <property type="match status" value="1"/>
</dbReference>
<dbReference type="GO" id="GO:0016491">
    <property type="term" value="F:oxidoreductase activity"/>
    <property type="evidence" value="ECO:0007669"/>
    <property type="project" value="InterPro"/>
</dbReference>
<sequence>MRAVMCEEWGGPERLRIVERTLPPPGPAQVHVRVRAAGVNFPDILIIQAKYQVKPELPFTPGAELAGEVIAVGADVTGLAPGQRVLAYNTTGGFAEDAVVEASNCMLLPDGIDDAVAGGFILAYGTSWHALRDRAHLRPGETLLVLGAAGGVGLAAVDIGRAMGARVIAAASSEAKLDVCRRYGVAETINYGKEDLREGLRRLGVAPDVVYDPVGGAMTEAAFRSIGWRGRHLVIGFADGKIPALPANLPLLKGASLVGVFWGAYIRREAKHWADSAAEMLRWLAEGRLSPLVSRTYPLDQVPAALDDIAGRRVTGKIVILP</sequence>
<dbReference type="PANTHER" id="PTHR43677:SF4">
    <property type="entry name" value="QUINONE OXIDOREDUCTASE-LIKE PROTEIN 2"/>
    <property type="match status" value="1"/>
</dbReference>
<protein>
    <submittedName>
        <fullName evidence="2">Alcohol dehydrogenase</fullName>
    </submittedName>
</protein>
<dbReference type="Pfam" id="PF08240">
    <property type="entry name" value="ADH_N"/>
    <property type="match status" value="1"/>
</dbReference>
<organism evidence="2 3">
    <name type="scientific">Acidisphaera rubrifaciens HS-AP3</name>
    <dbReference type="NCBI Taxonomy" id="1231350"/>
    <lineage>
        <taxon>Bacteria</taxon>
        <taxon>Pseudomonadati</taxon>
        <taxon>Pseudomonadota</taxon>
        <taxon>Alphaproteobacteria</taxon>
        <taxon>Acetobacterales</taxon>
        <taxon>Acetobacteraceae</taxon>
        <taxon>Acidisphaera</taxon>
    </lineage>
</organism>
<dbReference type="Gene3D" id="3.90.180.10">
    <property type="entry name" value="Medium-chain alcohol dehydrogenases, catalytic domain"/>
    <property type="match status" value="1"/>
</dbReference>
<dbReference type="OrthoDB" id="4190732at2"/>
<dbReference type="InterPro" id="IPR013154">
    <property type="entry name" value="ADH-like_N"/>
</dbReference>
<reference evidence="2 3" key="1">
    <citation type="submission" date="2012-11" db="EMBL/GenBank/DDBJ databases">
        <title>Whole genome sequence of Acidisphaera rubrifaciens HS-AP3.</title>
        <authorList>
            <person name="Azuma Y."/>
            <person name="Higashiura N."/>
            <person name="Hirakawa H."/>
            <person name="Matsushita K."/>
        </authorList>
    </citation>
    <scope>NUCLEOTIDE SEQUENCE [LARGE SCALE GENOMIC DNA]</scope>
    <source>
        <strain evidence="2 3">HS-AP3</strain>
    </source>
</reference>
<dbReference type="InterPro" id="IPR020843">
    <property type="entry name" value="ER"/>
</dbReference>
<evidence type="ECO:0000313" key="3">
    <source>
        <dbReference type="Proteomes" id="UP000032680"/>
    </source>
</evidence>
<dbReference type="AlphaFoldDB" id="A0A0D6PAC7"/>
<keyword evidence="3" id="KW-1185">Reference proteome</keyword>
<dbReference type="EMBL" id="BANB01000653">
    <property type="protein sequence ID" value="GAN78148.1"/>
    <property type="molecule type" value="Genomic_DNA"/>
</dbReference>
<comment type="caution">
    <text evidence="2">The sequence shown here is derived from an EMBL/GenBank/DDBJ whole genome shotgun (WGS) entry which is preliminary data.</text>
</comment>
<dbReference type="InterPro" id="IPR036291">
    <property type="entry name" value="NAD(P)-bd_dom_sf"/>
</dbReference>
<dbReference type="InterPro" id="IPR051397">
    <property type="entry name" value="Zn-ADH-like_protein"/>
</dbReference>